<evidence type="ECO:0000256" key="10">
    <source>
        <dbReference type="PIRSR" id="PIRSR600223-1"/>
    </source>
</evidence>
<dbReference type="Pfam" id="PF25398">
    <property type="entry name" value="CUX1_N"/>
    <property type="match status" value="1"/>
</dbReference>
<evidence type="ECO:0000256" key="11">
    <source>
        <dbReference type="SAM" id="Coils"/>
    </source>
</evidence>
<dbReference type="Gene3D" id="2.10.109.10">
    <property type="entry name" value="Umud Fragment, subunit A"/>
    <property type="match status" value="1"/>
</dbReference>
<comment type="caution">
    <text evidence="16">The sequence shown here is derived from an EMBL/GenBank/DDBJ whole genome shotgun (WGS) entry which is preliminary data.</text>
</comment>
<dbReference type="InterPro" id="IPR019533">
    <property type="entry name" value="Peptidase_S26"/>
</dbReference>
<dbReference type="PRINTS" id="PR00727">
    <property type="entry name" value="LEADERPTASE"/>
</dbReference>
<dbReference type="EMBL" id="BSXW01000409">
    <property type="protein sequence ID" value="GMF21469.1"/>
    <property type="molecule type" value="Genomic_DNA"/>
</dbReference>
<feature type="coiled-coil region" evidence="11">
    <location>
        <begin position="563"/>
        <end position="604"/>
    </location>
</feature>
<evidence type="ECO:0000256" key="7">
    <source>
        <dbReference type="ARBA" id="ARBA00023034"/>
    </source>
</evidence>
<keyword evidence="17" id="KW-1185">Reference proteome</keyword>
<feature type="compositionally biased region" description="Low complexity" evidence="12">
    <location>
        <begin position="14"/>
        <end position="25"/>
    </location>
</feature>
<feature type="region of interest" description="Disordered" evidence="12">
    <location>
        <begin position="1"/>
        <end position="36"/>
    </location>
</feature>
<evidence type="ECO:0000256" key="12">
    <source>
        <dbReference type="SAM" id="MobiDB-lite"/>
    </source>
</evidence>
<comment type="subcellular location">
    <subcellularLocation>
        <location evidence="1">Golgi apparatus membrane</location>
        <topology evidence="1">Single-pass type IV membrane protein</topology>
    </subcellularLocation>
</comment>
<dbReference type="CDD" id="cd06530">
    <property type="entry name" value="S26_SPase_I"/>
    <property type="match status" value="1"/>
</dbReference>
<keyword evidence="6" id="KW-1133">Transmembrane helix</keyword>
<evidence type="ECO:0000256" key="9">
    <source>
        <dbReference type="ARBA" id="ARBA00023136"/>
    </source>
</evidence>
<keyword evidence="4" id="KW-0813">Transport</keyword>
<evidence type="ECO:0000256" key="6">
    <source>
        <dbReference type="ARBA" id="ARBA00022989"/>
    </source>
</evidence>
<protein>
    <recommendedName>
        <fullName evidence="3">Protein CASP</fullName>
    </recommendedName>
</protein>
<evidence type="ECO:0000256" key="1">
    <source>
        <dbReference type="ARBA" id="ARBA00004409"/>
    </source>
</evidence>
<dbReference type="GO" id="GO:0000139">
    <property type="term" value="C:Golgi membrane"/>
    <property type="evidence" value="ECO:0007669"/>
    <property type="project" value="UniProtKB-SubCell"/>
</dbReference>
<dbReference type="SUPFAM" id="SSF51306">
    <property type="entry name" value="LexA/Signal peptidase"/>
    <property type="match status" value="1"/>
</dbReference>
<evidence type="ECO:0000256" key="2">
    <source>
        <dbReference type="ARBA" id="ARBA00006415"/>
    </source>
</evidence>
<feature type="active site" evidence="10">
    <location>
        <position position="795"/>
    </location>
</feature>
<feature type="region of interest" description="Disordered" evidence="12">
    <location>
        <begin position="531"/>
        <end position="560"/>
    </location>
</feature>
<feature type="domain" description="Peptidase S26" evidence="14">
    <location>
        <begin position="723"/>
        <end position="807"/>
    </location>
</feature>
<keyword evidence="7" id="KW-0333">Golgi apparatus</keyword>
<name>A0A9W6WYH4_9STRA</name>
<keyword evidence="5" id="KW-0812">Transmembrane</keyword>
<evidence type="ECO:0000256" key="5">
    <source>
        <dbReference type="ARBA" id="ARBA00022692"/>
    </source>
</evidence>
<feature type="domain" description="Cux N-terminal" evidence="15">
    <location>
        <begin position="37"/>
        <end position="148"/>
    </location>
</feature>
<dbReference type="GO" id="GO:0006891">
    <property type="term" value="P:intra-Golgi vesicle-mediated transport"/>
    <property type="evidence" value="ECO:0007669"/>
    <property type="project" value="InterPro"/>
</dbReference>
<reference evidence="16" key="1">
    <citation type="submission" date="2023-04" db="EMBL/GenBank/DDBJ databases">
        <title>Phytophthora lilii NBRC 32176.</title>
        <authorList>
            <person name="Ichikawa N."/>
            <person name="Sato H."/>
            <person name="Tonouchi N."/>
        </authorList>
    </citation>
    <scope>NUCLEOTIDE SEQUENCE</scope>
    <source>
        <strain evidence="16">NBRC 32176</strain>
    </source>
</reference>
<evidence type="ECO:0000256" key="4">
    <source>
        <dbReference type="ARBA" id="ARBA00022448"/>
    </source>
</evidence>
<dbReference type="AlphaFoldDB" id="A0A9W6WYH4"/>
<dbReference type="InterPro" id="IPR057476">
    <property type="entry name" value="Cux_N"/>
</dbReference>
<feature type="domain" description="CASP C-terminal" evidence="13">
    <location>
        <begin position="471"/>
        <end position="701"/>
    </location>
</feature>
<evidence type="ECO:0000259" key="15">
    <source>
        <dbReference type="Pfam" id="PF25398"/>
    </source>
</evidence>
<feature type="coiled-coil region" evidence="11">
    <location>
        <begin position="355"/>
        <end position="385"/>
    </location>
</feature>
<accession>A0A9W6WYH4</accession>
<dbReference type="Pfam" id="PF10502">
    <property type="entry name" value="Peptidase_S26"/>
    <property type="match status" value="1"/>
</dbReference>
<dbReference type="GO" id="GO:0004252">
    <property type="term" value="F:serine-type endopeptidase activity"/>
    <property type="evidence" value="ECO:0007669"/>
    <property type="project" value="InterPro"/>
</dbReference>
<organism evidence="16 17">
    <name type="scientific">Phytophthora lilii</name>
    <dbReference type="NCBI Taxonomy" id="2077276"/>
    <lineage>
        <taxon>Eukaryota</taxon>
        <taxon>Sar</taxon>
        <taxon>Stramenopiles</taxon>
        <taxon>Oomycota</taxon>
        <taxon>Peronosporomycetes</taxon>
        <taxon>Peronosporales</taxon>
        <taxon>Peronosporaceae</taxon>
        <taxon>Phytophthora</taxon>
    </lineage>
</organism>
<dbReference type="PANTHER" id="PTHR14043">
    <property type="entry name" value="CCAAT DISPLACEMENT PROTEIN-RELATED"/>
    <property type="match status" value="1"/>
</dbReference>
<evidence type="ECO:0000256" key="8">
    <source>
        <dbReference type="ARBA" id="ARBA00023054"/>
    </source>
</evidence>
<feature type="coiled-coil region" evidence="11">
    <location>
        <begin position="151"/>
        <end position="246"/>
    </location>
</feature>
<dbReference type="InterPro" id="IPR000223">
    <property type="entry name" value="Pept_S26A_signal_pept_1"/>
</dbReference>
<evidence type="ECO:0000256" key="3">
    <source>
        <dbReference type="ARBA" id="ARBA00018691"/>
    </source>
</evidence>
<evidence type="ECO:0000313" key="16">
    <source>
        <dbReference type="EMBL" id="GMF21469.1"/>
    </source>
</evidence>
<dbReference type="InterPro" id="IPR036286">
    <property type="entry name" value="LexA/Signal_pep-like_sf"/>
</dbReference>
<keyword evidence="8 11" id="KW-0175">Coiled coil</keyword>
<dbReference type="Pfam" id="PF08172">
    <property type="entry name" value="CASP_C"/>
    <property type="match status" value="1"/>
</dbReference>
<comment type="similarity">
    <text evidence="2">Belongs to the CASP family.</text>
</comment>
<dbReference type="GO" id="GO:0006465">
    <property type="term" value="P:signal peptide processing"/>
    <property type="evidence" value="ECO:0007669"/>
    <property type="project" value="InterPro"/>
</dbReference>
<dbReference type="Proteomes" id="UP001165083">
    <property type="component" value="Unassembled WGS sequence"/>
</dbReference>
<feature type="active site" evidence="10">
    <location>
        <position position="744"/>
    </location>
</feature>
<dbReference type="OrthoDB" id="10257567at2759"/>
<dbReference type="PANTHER" id="PTHR14043:SF2">
    <property type="entry name" value="HOMEOBOX PROTEIN CUT"/>
    <property type="match status" value="1"/>
</dbReference>
<evidence type="ECO:0000313" key="17">
    <source>
        <dbReference type="Proteomes" id="UP001165083"/>
    </source>
</evidence>
<evidence type="ECO:0000259" key="13">
    <source>
        <dbReference type="Pfam" id="PF08172"/>
    </source>
</evidence>
<gene>
    <name evidence="16" type="ORF">Plil01_000847300</name>
</gene>
<dbReference type="InterPro" id="IPR012955">
    <property type="entry name" value="CASP_C"/>
</dbReference>
<evidence type="ECO:0000259" key="14">
    <source>
        <dbReference type="Pfam" id="PF10502"/>
    </source>
</evidence>
<keyword evidence="9" id="KW-0472">Membrane</keyword>
<proteinExistence type="inferred from homology"/>
<sequence length="871" mass="97007">MAQVAGDKVMTEVSAATTPSSSSGGDNRPRLRTSTSRQSVLPVLQFWKAFDLDSKRVLLDSQGSTMKSEKDASVRSRKKLAETTKHFRRLATDADKAAGAGPLLKAYQEEIDHLTRRAKFSENAFFQLYKGLYAAPDPAPALAAVASSAGTDDLAEENKKLKKELKEYEAEFATLKNQDITIRNLEEQVAAAAREHEDAVHQQVEQRTRELEDQLENARLEWAQQRRDYERQLEASRVELREAFAKMDAMQSDLFAHKQRSGLARNALDAEMEAISQESLLFQTLQLENAQLKKQLDELLSASTSSELFDSRNAADTDAGESLQSAREVQAEQDAVVAALRQEVFRLKEAQAAARATATEESKRLKTALESAQQAQKNLETQLAARPTIEMFHEVTRKLRVLQQLEYNIIDDDDEKNKTSSADAVDENEATGGLEAATVEVEKILVSRVRRLEHSLQECERTLQTRTSSLQKVQTELHDRDAKIREQATLIRNLEENVAALEKARRSRAAGVIAGDIGSEILLDAMEDQFTGTSGSSRGSGTVAATSDTAASKSTTSSDSKMLEIVRGQRDRFRERMKELQGEKNRVEELAQSYKSTVARLETDNMQLYHKIRYLQSYGGDTKAGSSRVKPNFSALEDGTGGASDVEARYRGMYEEKMNPFVQFNKMENQQRFTNLNPVDKILLTSAKLLLGHRITRNMAFGGDFTRAITMGRWQTAAKVALWLPVGVTVNALGVSLASVKGRSMQPAHNDGLTQDAVRDRVLLDKFSVQMRHRYQRGDVVVLESPEAAGQYLIKRLVALEGDLVTDRRGRHRVVPVGKCWVEGDNPTFSEDSDSFGPVPLALVDSRVLAVVWPPSEMKIVRSKLPDRVNV</sequence>